<protein>
    <submittedName>
        <fullName evidence="1">Uncharacterized protein</fullName>
    </submittedName>
</protein>
<organism evidence="1 2">
    <name type="scientific">Rotaria magnacalcarata</name>
    <dbReference type="NCBI Taxonomy" id="392030"/>
    <lineage>
        <taxon>Eukaryota</taxon>
        <taxon>Metazoa</taxon>
        <taxon>Spiralia</taxon>
        <taxon>Gnathifera</taxon>
        <taxon>Rotifera</taxon>
        <taxon>Eurotatoria</taxon>
        <taxon>Bdelloidea</taxon>
        <taxon>Philodinida</taxon>
        <taxon>Philodinidae</taxon>
        <taxon>Rotaria</taxon>
    </lineage>
</organism>
<evidence type="ECO:0000313" key="1">
    <source>
        <dbReference type="EMBL" id="CAF5160527.1"/>
    </source>
</evidence>
<comment type="caution">
    <text evidence="1">The sequence shown here is derived from an EMBL/GenBank/DDBJ whole genome shotgun (WGS) entry which is preliminary data.</text>
</comment>
<gene>
    <name evidence="1" type="ORF">BYL167_LOCUS74436</name>
</gene>
<reference evidence="1" key="1">
    <citation type="submission" date="2021-02" db="EMBL/GenBank/DDBJ databases">
        <authorList>
            <person name="Nowell W R."/>
        </authorList>
    </citation>
    <scope>NUCLEOTIDE SEQUENCE</scope>
</reference>
<evidence type="ECO:0000313" key="2">
    <source>
        <dbReference type="Proteomes" id="UP000681967"/>
    </source>
</evidence>
<name>A0A8S3GCK4_9BILA</name>
<dbReference type="PANTHER" id="PTHR37162">
    <property type="entry name" value="HAT FAMILY DIMERISATION DOMAINCONTAINING PROTEIN-RELATED"/>
    <property type="match status" value="1"/>
</dbReference>
<dbReference type="PANTHER" id="PTHR37162:SF11">
    <property type="match status" value="1"/>
</dbReference>
<dbReference type="EMBL" id="CAJOBH010265526">
    <property type="protein sequence ID" value="CAF5160527.1"/>
    <property type="molecule type" value="Genomic_DNA"/>
</dbReference>
<sequence>MFPDSDIAQTFNMERKKLSYVISHGLGPFFHRNLVEDIRQCERFVLCFDEQKNYQNNKQLDIIFKYWSVKNQRVVTRYYKSILPGHAPAHVIRDHIINSFRTDGIDIKRLLMIGQDNPNVNKTIEKLIDGEMKKVGGELLKLGSCHIHVVHNAFKSGENIII</sequence>
<dbReference type="Proteomes" id="UP000681967">
    <property type="component" value="Unassembled WGS sequence"/>
</dbReference>
<proteinExistence type="predicted"/>
<accession>A0A8S3GCK4</accession>
<dbReference type="AlphaFoldDB" id="A0A8S3GCK4"/>